<dbReference type="InterPro" id="IPR008753">
    <property type="entry name" value="Peptidase_M13_N"/>
</dbReference>
<keyword evidence="8" id="KW-1133">Transmembrane helix</keyword>
<sequence>MENPDDKYKIFDSSDLQGGAAAGRVIGFDSTGVVVLQRRFTYTAAFGLLAVGLGCLLGVVFLMLFSVSSVRAGQLQAQVQALRQAQSETCSTEQCLQQAAYLTKIMNHSANPCDDFYEYACGNYDKMLPYDHWFAYTSVFHEMDRKAQDDIETALSKPTADDSPNWERKVKDYYWTCVQYYRTYIHDENPFITQVLNKTDHGGLGNYLLGRSLDTASVDLMFRTVSGKYFVPSLFSARSHWNDYLHKSNSDWKYTIWVGSSSTGVGIIRYNLYYSRHQDIYKRFVKEVAELLIRDSKMNVPNQAQVVETFASDVLYVEQQLLQIHSDSWPSQWMMFMSSNPSHPDRMLKVSDLTNRMSSLIDFKAFLSSIYGQDKITDNTKVVMYSEVYMDKLNTLLTQMKNNNTQEYNRKIGNFLTWVLASFFEWDLSPEYRLKFKSIRDITWYTYNPEENAHDFCFSNSRWGMKKALSGLYVKEYFSEASRDKANTLFEHLRKAAKDGIDQVGWMDDDTKRLAKQRVDSIVEKSGYPDQAKDNNYLDREFQRIDTSKDYFSLLLSSIEYLKNRQVRLLTDRYDPQDLEHWGQLWDTHFSYHLYDNELLVQAGILQAPLFSKNLPQQLVYGGMGTLLAHEIYQSFDVNGQRYSKSVGYQRKGWWSASAVNEYTNRVTCLRDSLRGLLEYYEQDRLGDLSAEEREQKIKDLLKNSVNWTAVEIGAIKSARRAFDVHKNDVDSTHVRLPVYDNTEEQMFYISYAQMNCHHIGVYYDYRSWRRNWFPWKILVNAAISHVPEFGRTFSCKRGSRLSPEKRCDVF</sequence>
<dbReference type="STRING" id="282301.A0A267FYP4"/>
<dbReference type="InterPro" id="IPR042089">
    <property type="entry name" value="Peptidase_M13_dom_2"/>
</dbReference>
<dbReference type="InterPro" id="IPR000718">
    <property type="entry name" value="Peptidase_M13"/>
</dbReference>
<gene>
    <name evidence="11" type="ORF">BOX15_Mlig004184g2</name>
</gene>
<evidence type="ECO:0000256" key="7">
    <source>
        <dbReference type="ARBA" id="ARBA00023049"/>
    </source>
</evidence>
<evidence type="ECO:0000256" key="5">
    <source>
        <dbReference type="ARBA" id="ARBA00022801"/>
    </source>
</evidence>
<evidence type="ECO:0000259" key="9">
    <source>
        <dbReference type="Pfam" id="PF01431"/>
    </source>
</evidence>
<evidence type="ECO:0000256" key="8">
    <source>
        <dbReference type="SAM" id="Phobius"/>
    </source>
</evidence>
<feature type="domain" description="Peptidase M13 C-terminal" evidence="9">
    <location>
        <begin position="592"/>
        <end position="810"/>
    </location>
</feature>
<dbReference type="AlphaFoldDB" id="A0A267FYP4"/>
<evidence type="ECO:0000256" key="4">
    <source>
        <dbReference type="ARBA" id="ARBA00022723"/>
    </source>
</evidence>
<dbReference type="PANTHER" id="PTHR11733:SF167">
    <property type="entry name" value="FI17812P1-RELATED"/>
    <property type="match status" value="1"/>
</dbReference>
<evidence type="ECO:0000256" key="1">
    <source>
        <dbReference type="ARBA" id="ARBA00001947"/>
    </source>
</evidence>
<dbReference type="GO" id="GO:0005886">
    <property type="term" value="C:plasma membrane"/>
    <property type="evidence" value="ECO:0007669"/>
    <property type="project" value="TreeGrafter"/>
</dbReference>
<dbReference type="Gene3D" id="1.10.1380.10">
    <property type="entry name" value="Neutral endopeptidase , domain2"/>
    <property type="match status" value="1"/>
</dbReference>
<proteinExistence type="inferred from homology"/>
<keyword evidence="4" id="KW-0479">Metal-binding</keyword>
<evidence type="ECO:0000313" key="11">
    <source>
        <dbReference type="EMBL" id="PAA78866.1"/>
    </source>
</evidence>
<dbReference type="SUPFAM" id="SSF55486">
    <property type="entry name" value="Metalloproteases ('zincins'), catalytic domain"/>
    <property type="match status" value="1"/>
</dbReference>
<reference evidence="11 12" key="1">
    <citation type="submission" date="2017-06" db="EMBL/GenBank/DDBJ databases">
        <title>A platform for efficient transgenesis in Macrostomum lignano, a flatworm model organism for stem cell research.</title>
        <authorList>
            <person name="Berezikov E."/>
        </authorList>
    </citation>
    <scope>NUCLEOTIDE SEQUENCE [LARGE SCALE GENOMIC DNA]</scope>
    <source>
        <strain evidence="11">DV1</strain>
        <tissue evidence="11">Whole organism</tissue>
    </source>
</reference>
<dbReference type="Pfam" id="PF05649">
    <property type="entry name" value="Peptidase_M13_N"/>
    <property type="match status" value="1"/>
</dbReference>
<feature type="transmembrane region" description="Helical" evidence="8">
    <location>
        <begin position="46"/>
        <end position="67"/>
    </location>
</feature>
<comment type="cofactor">
    <cofactor evidence="1">
        <name>Zn(2+)</name>
        <dbReference type="ChEBI" id="CHEBI:29105"/>
    </cofactor>
</comment>
<dbReference type="GO" id="GO:0046872">
    <property type="term" value="F:metal ion binding"/>
    <property type="evidence" value="ECO:0007669"/>
    <property type="project" value="UniProtKB-KW"/>
</dbReference>
<dbReference type="OrthoDB" id="6475849at2759"/>
<evidence type="ECO:0000256" key="2">
    <source>
        <dbReference type="ARBA" id="ARBA00007357"/>
    </source>
</evidence>
<comment type="similarity">
    <text evidence="2">Belongs to the peptidase M13 family.</text>
</comment>
<keyword evidence="8" id="KW-0812">Transmembrane</keyword>
<evidence type="ECO:0008006" key="13">
    <source>
        <dbReference type="Google" id="ProtNLM"/>
    </source>
</evidence>
<keyword evidence="8" id="KW-0472">Membrane</keyword>
<dbReference type="InterPro" id="IPR018497">
    <property type="entry name" value="Peptidase_M13_C"/>
</dbReference>
<keyword evidence="12" id="KW-1185">Reference proteome</keyword>
<organism evidence="11 12">
    <name type="scientific">Macrostomum lignano</name>
    <dbReference type="NCBI Taxonomy" id="282301"/>
    <lineage>
        <taxon>Eukaryota</taxon>
        <taxon>Metazoa</taxon>
        <taxon>Spiralia</taxon>
        <taxon>Lophotrochozoa</taxon>
        <taxon>Platyhelminthes</taxon>
        <taxon>Rhabditophora</taxon>
        <taxon>Macrostomorpha</taxon>
        <taxon>Macrostomida</taxon>
        <taxon>Macrostomidae</taxon>
        <taxon>Macrostomum</taxon>
    </lineage>
</organism>
<evidence type="ECO:0000256" key="3">
    <source>
        <dbReference type="ARBA" id="ARBA00022670"/>
    </source>
</evidence>
<name>A0A267FYP4_9PLAT</name>
<dbReference type="Pfam" id="PF01431">
    <property type="entry name" value="Peptidase_M13"/>
    <property type="match status" value="1"/>
</dbReference>
<comment type="caution">
    <text evidence="11">The sequence shown here is derived from an EMBL/GenBank/DDBJ whole genome shotgun (WGS) entry which is preliminary data.</text>
</comment>
<dbReference type="PANTHER" id="PTHR11733">
    <property type="entry name" value="ZINC METALLOPROTEASE FAMILY M13 NEPRILYSIN-RELATED"/>
    <property type="match status" value="1"/>
</dbReference>
<dbReference type="Gene3D" id="3.40.390.10">
    <property type="entry name" value="Collagenase (Catalytic Domain)"/>
    <property type="match status" value="1"/>
</dbReference>
<dbReference type="PROSITE" id="PS51885">
    <property type="entry name" value="NEPRILYSIN"/>
    <property type="match status" value="1"/>
</dbReference>
<feature type="domain" description="Peptidase M13 N-terminal" evidence="10">
    <location>
        <begin position="112"/>
        <end position="529"/>
    </location>
</feature>
<dbReference type="Proteomes" id="UP000215902">
    <property type="component" value="Unassembled WGS sequence"/>
</dbReference>
<protein>
    <recommendedName>
        <fullName evidence="13">Peptidase_M13 domain-containing protein</fullName>
    </recommendedName>
</protein>
<dbReference type="EMBL" id="NIVC01000662">
    <property type="protein sequence ID" value="PAA78866.1"/>
    <property type="molecule type" value="Genomic_DNA"/>
</dbReference>
<keyword evidence="5" id="KW-0378">Hydrolase</keyword>
<dbReference type="GO" id="GO:0004222">
    <property type="term" value="F:metalloendopeptidase activity"/>
    <property type="evidence" value="ECO:0007669"/>
    <property type="project" value="InterPro"/>
</dbReference>
<dbReference type="GO" id="GO:0016485">
    <property type="term" value="P:protein processing"/>
    <property type="evidence" value="ECO:0007669"/>
    <property type="project" value="TreeGrafter"/>
</dbReference>
<keyword evidence="6" id="KW-0862">Zinc</keyword>
<dbReference type="CDD" id="cd08662">
    <property type="entry name" value="M13"/>
    <property type="match status" value="1"/>
</dbReference>
<keyword evidence="7" id="KW-0482">Metalloprotease</keyword>
<dbReference type="InterPro" id="IPR024079">
    <property type="entry name" value="MetalloPept_cat_dom_sf"/>
</dbReference>
<evidence type="ECO:0000259" key="10">
    <source>
        <dbReference type="Pfam" id="PF05649"/>
    </source>
</evidence>
<accession>A0A267FYP4</accession>
<evidence type="ECO:0000313" key="12">
    <source>
        <dbReference type="Proteomes" id="UP000215902"/>
    </source>
</evidence>
<keyword evidence="3" id="KW-0645">Protease</keyword>
<evidence type="ECO:0000256" key="6">
    <source>
        <dbReference type="ARBA" id="ARBA00022833"/>
    </source>
</evidence>